<dbReference type="OrthoDB" id="67716at2759"/>
<evidence type="ECO:0000259" key="5">
    <source>
        <dbReference type="Pfam" id="PF11715"/>
    </source>
</evidence>
<comment type="subcellular location">
    <subcellularLocation>
        <location evidence="1">Nucleus</location>
    </subcellularLocation>
</comment>
<dbReference type="Pfam" id="PF23300">
    <property type="entry name" value="HEAT_Nup120"/>
    <property type="match status" value="1"/>
</dbReference>
<evidence type="ECO:0000256" key="3">
    <source>
        <dbReference type="ARBA" id="ARBA00023242"/>
    </source>
</evidence>
<dbReference type="GO" id="GO:0017056">
    <property type="term" value="F:structural constituent of nuclear pore"/>
    <property type="evidence" value="ECO:0007669"/>
    <property type="project" value="TreeGrafter"/>
</dbReference>
<dbReference type="PANTHER" id="PTHR21286">
    <property type="entry name" value="NUCLEAR PORE COMPLEX PROTEIN NUP160"/>
    <property type="match status" value="1"/>
</dbReference>
<evidence type="ECO:0000256" key="2">
    <source>
        <dbReference type="ARBA" id="ARBA00022448"/>
    </source>
</evidence>
<evidence type="ECO:0000259" key="7">
    <source>
        <dbReference type="Pfam" id="PF23347"/>
    </source>
</evidence>
<evidence type="ECO:0000256" key="4">
    <source>
        <dbReference type="SAM" id="MobiDB-lite"/>
    </source>
</evidence>
<protein>
    <recommendedName>
        <fullName evidence="10">Nucleoporin Nup120/160-domain-containing protein</fullName>
    </recommendedName>
</protein>
<evidence type="ECO:0000313" key="8">
    <source>
        <dbReference type="EMBL" id="TFY70144.1"/>
    </source>
</evidence>
<dbReference type="InterPro" id="IPR056548">
    <property type="entry name" value="HEAT_Nup120"/>
</dbReference>
<dbReference type="Pfam" id="PF11715">
    <property type="entry name" value="Beta-prop_Nup120_160"/>
    <property type="match status" value="1"/>
</dbReference>
<dbReference type="InterPro" id="IPR021717">
    <property type="entry name" value="Nucleoporin_Nup160"/>
</dbReference>
<accession>A0A4Y9Z6P8</accession>
<keyword evidence="9" id="KW-1185">Reference proteome</keyword>
<feature type="region of interest" description="Disordered" evidence="4">
    <location>
        <begin position="27"/>
        <end position="47"/>
    </location>
</feature>
<evidence type="ECO:0000259" key="6">
    <source>
        <dbReference type="Pfam" id="PF23300"/>
    </source>
</evidence>
<dbReference type="EMBL" id="SEOQ01000119">
    <property type="protein sequence ID" value="TFY70144.1"/>
    <property type="molecule type" value="Genomic_DNA"/>
</dbReference>
<dbReference type="GO" id="GO:0005643">
    <property type="term" value="C:nuclear pore"/>
    <property type="evidence" value="ECO:0007669"/>
    <property type="project" value="TreeGrafter"/>
</dbReference>
<dbReference type="Proteomes" id="UP000298327">
    <property type="component" value="Unassembled WGS sequence"/>
</dbReference>
<dbReference type="STRING" id="205917.A0A4Y9Z6P8"/>
<name>A0A4Y9Z6P8_9AGAM</name>
<dbReference type="PANTHER" id="PTHR21286:SF0">
    <property type="entry name" value="NUCLEAR PORE COMPLEX PROTEIN NUP160"/>
    <property type="match status" value="1"/>
</dbReference>
<feature type="domain" description="NUP160 C-terminal TPR" evidence="7">
    <location>
        <begin position="1130"/>
        <end position="1367"/>
    </location>
</feature>
<dbReference type="InterPro" id="IPR056536">
    <property type="entry name" value="TPR_NUP160_C"/>
</dbReference>
<keyword evidence="2" id="KW-0813">Transport</keyword>
<dbReference type="InterPro" id="IPR059141">
    <property type="entry name" value="Beta-prop_Nup120_160"/>
</dbReference>
<feature type="domain" description="Nucleoporin Nup120/160 beta-propeller" evidence="5">
    <location>
        <begin position="61"/>
        <end position="543"/>
    </location>
</feature>
<evidence type="ECO:0000313" key="9">
    <source>
        <dbReference type="Proteomes" id="UP000298327"/>
    </source>
</evidence>
<reference evidence="8 9" key="1">
    <citation type="submission" date="2019-02" db="EMBL/GenBank/DDBJ databases">
        <title>Genome sequencing of the rare red list fungi Dentipellis fragilis.</title>
        <authorList>
            <person name="Buettner E."/>
            <person name="Kellner H."/>
        </authorList>
    </citation>
    <scope>NUCLEOTIDE SEQUENCE [LARGE SCALE GENOMIC DNA]</scope>
    <source>
        <strain evidence="8 9">DSM 105465</strain>
    </source>
</reference>
<evidence type="ECO:0008006" key="10">
    <source>
        <dbReference type="Google" id="ProtNLM"/>
    </source>
</evidence>
<feature type="domain" description="Nucleoporin nup120-like HEAT repeat" evidence="6">
    <location>
        <begin position="825"/>
        <end position="989"/>
    </location>
</feature>
<comment type="caution">
    <text evidence="8">The sequence shown here is derived from an EMBL/GenBank/DDBJ whole genome shotgun (WGS) entry which is preliminary data.</text>
</comment>
<sequence length="1386" mass="154640">MADSVIVSSHLSSLYSASHVPTVLVQTARRNTPLPPPRKDSDPPAEHSSYSCVFHSSATGTILLRLLHSGLILELVSLTADASPIRFVFPAPVLPNPAVFLWQSRELHILAATAAGSLYRLVISAQESPLQWHEHLARNWCREYQIKHSQDALSGLVHVQGPHCVAIALENGLLLRLDAEFIGDDFSDDQWTETLFQYSSFFGSITSFLPLQHNSPESSYFVSVASHPQPTDVGHIWTLSRDRTLRLWTARSGCASAKTLPASIAAAREVSPAGGSVPAKPSGLLNADPQKLLTVFSVESQGDASYVLAFIPTPSSTSSGGFFQLFDGSHDTLRLLEAFESSRTSAHCHMQDFTVIGRRLYTLWDKQGQAAVEFVTLPSFGPGASSKNVMTWQIAAYPHEPELTPAYLDELLLGPGSLTDKFFSAIMKPGTFSTLTLRVALEQYTSACLSLPGPPSPQLTTTYATLGENIAAVVGCTVKLVHDQQTGAPQHDKYRTTLKRDWEGFIARCREIERSARWPLALGVGDLQGSDVLVVERERMGAVVGEDLPLRLYSALRANNSVEQQFTLCEAAWTLRSKLGTRINRALEERIIDIVHQEIAFPFADIILDQAQRSLFKDEIDEGLESWITGRLHSLDSTDTATRLTLDLIGGFDREIKREEEEVELLIPQHTSPWVRSLTASYVTFSVKARYEFSLCLITLIFFLSEELPFWDPALLAEVFAVFRGVAMLHYAVEHPTASGTTPAPSDDRGSIEPDDVVARLRNLNVDRSSRGAVPAPAPSLVDRLLTQLGASLTPLPGAAHLFLDSTGLLQATSTAHASKQEMLWCERLRLMRYLDVAREMLEWLPRTPAVMYIRARLWLDVGRDADAADAFDNIAGCFGPNSGLSSDDAEALASVLPSAQLFDSDFSFYKHASSLFKAVALLDYEIHFSRLALSVAPVDWDSSEIWFSVTKGSIELGYYDDAYVAIMTMPYEKVKRECTRQLIARMCEEHAVEKLMSFNFVGITDVVEAHLSFKARNAEPRSRPFYSRILYTWYVSRGDYRNAALVMYQRARKLSTLKIEPSQFVSLAESQLEAYVVAMNSLRLLDQKNAWIVLPITPDSGHSRKRRKLTKNIPEDKFANDKRDSEIVELSDILEEYTLLSARVELIRRDPSILNTSDALLNPSSVVLRLAQANRFTMALSTARILQVDMTDVFAHLTSQCLRLSRNPDAILSEDTSDWLLTDKATSWPGTPADRGWRYLRQSLERHDSQATNFNYTKTVLETIIGFERDSSPPPWLVQTLEQNHPEWLIRTCLRYEMFETALEQALALVRKTDVELTQNPPQHAMATWLPYTLFDQLLLATAEQEGLSPRAQTLRREVQAEVSNRSTKLQKIDSLPSTDAIMVL</sequence>
<proteinExistence type="predicted"/>
<evidence type="ECO:0000256" key="1">
    <source>
        <dbReference type="ARBA" id="ARBA00004123"/>
    </source>
</evidence>
<gene>
    <name evidence="8" type="ORF">EVG20_g2860</name>
</gene>
<dbReference type="Pfam" id="PF23347">
    <property type="entry name" value="TPR_Nup160_C"/>
    <property type="match status" value="1"/>
</dbReference>
<organism evidence="8 9">
    <name type="scientific">Dentipellis fragilis</name>
    <dbReference type="NCBI Taxonomy" id="205917"/>
    <lineage>
        <taxon>Eukaryota</taxon>
        <taxon>Fungi</taxon>
        <taxon>Dikarya</taxon>
        <taxon>Basidiomycota</taxon>
        <taxon>Agaricomycotina</taxon>
        <taxon>Agaricomycetes</taxon>
        <taxon>Russulales</taxon>
        <taxon>Hericiaceae</taxon>
        <taxon>Dentipellis</taxon>
    </lineage>
</organism>
<keyword evidence="3" id="KW-0539">Nucleus</keyword>